<dbReference type="STRING" id="112901.SAMN04488500_10828"/>
<evidence type="ECO:0000256" key="1">
    <source>
        <dbReference type="ARBA" id="ARBA00004429"/>
    </source>
</evidence>
<evidence type="ECO:0000313" key="11">
    <source>
        <dbReference type="Proteomes" id="UP000192738"/>
    </source>
</evidence>
<dbReference type="InterPro" id="IPR007272">
    <property type="entry name" value="Sulf_transp_TsuA/YedE"/>
</dbReference>
<sequence length="172" mass="18369">MKQDQGWNPYLAGALSGLVSIGSVWLAGKYLGASTTFVRTTGMVEKLFSPERVSGMPYFIKEIPMIDWQWMMVIGIAVGSFIAAISSGSFRWQALPPLWEKNFGSRISFRVIVAFTGGIIAMFGARLADGCPSGHGLSGSLQLAVSGYIALACFFIGGLITANLLYRGGGKS</sequence>
<dbReference type="GO" id="GO:0005886">
    <property type="term" value="C:plasma membrane"/>
    <property type="evidence" value="ECO:0007669"/>
    <property type="project" value="UniProtKB-SubCell"/>
</dbReference>
<reference evidence="10 11" key="1">
    <citation type="submission" date="2017-04" db="EMBL/GenBank/DDBJ databases">
        <authorList>
            <person name="Afonso C.L."/>
            <person name="Miller P.J."/>
            <person name="Scott M.A."/>
            <person name="Spackman E."/>
            <person name="Goraichik I."/>
            <person name="Dimitrov K.M."/>
            <person name="Suarez D.L."/>
            <person name="Swayne D.E."/>
        </authorList>
    </citation>
    <scope>NUCLEOTIDE SEQUENCE [LARGE SCALE GENOMIC DNA]</scope>
    <source>
        <strain evidence="10 11">DSM 5090</strain>
    </source>
</reference>
<evidence type="ECO:0000256" key="7">
    <source>
        <dbReference type="ARBA" id="ARBA00023136"/>
    </source>
</evidence>
<keyword evidence="11" id="KW-1185">Reference proteome</keyword>
<dbReference type="OrthoDB" id="9814020at2"/>
<evidence type="ECO:0000256" key="5">
    <source>
        <dbReference type="ARBA" id="ARBA00022692"/>
    </source>
</evidence>
<keyword evidence="5 9" id="KW-0812">Transmembrane</keyword>
<comment type="similarity">
    <text evidence="8">Belongs to the TsuA/YedE (TC 9.B.102) family.</text>
</comment>
<evidence type="ECO:0000256" key="3">
    <source>
        <dbReference type="ARBA" id="ARBA00022475"/>
    </source>
</evidence>
<dbReference type="Pfam" id="PF04143">
    <property type="entry name" value="Sulf_transp"/>
    <property type="match status" value="1"/>
</dbReference>
<comment type="subcellular location">
    <subcellularLocation>
        <location evidence="1">Cell inner membrane</location>
        <topology evidence="1">Multi-pass membrane protein</topology>
    </subcellularLocation>
</comment>
<evidence type="ECO:0000313" key="10">
    <source>
        <dbReference type="EMBL" id="SMC74520.1"/>
    </source>
</evidence>
<organism evidence="10 11">
    <name type="scientific">Sporomusa malonica</name>
    <dbReference type="NCBI Taxonomy" id="112901"/>
    <lineage>
        <taxon>Bacteria</taxon>
        <taxon>Bacillati</taxon>
        <taxon>Bacillota</taxon>
        <taxon>Negativicutes</taxon>
        <taxon>Selenomonadales</taxon>
        <taxon>Sporomusaceae</taxon>
        <taxon>Sporomusa</taxon>
    </lineage>
</organism>
<keyword evidence="6 9" id="KW-1133">Transmembrane helix</keyword>
<keyword evidence="3" id="KW-1003">Cell membrane</keyword>
<keyword evidence="7 9" id="KW-0472">Membrane</keyword>
<keyword evidence="2" id="KW-0813">Transport</keyword>
<feature type="transmembrane region" description="Helical" evidence="9">
    <location>
        <begin position="7"/>
        <end position="27"/>
    </location>
</feature>
<dbReference type="AlphaFoldDB" id="A0A1W2BNQ5"/>
<dbReference type="Proteomes" id="UP000192738">
    <property type="component" value="Unassembled WGS sequence"/>
</dbReference>
<dbReference type="PANTHER" id="PTHR30574">
    <property type="entry name" value="INNER MEMBRANE PROTEIN YEDE"/>
    <property type="match status" value="1"/>
</dbReference>
<dbReference type="PANTHER" id="PTHR30574:SF1">
    <property type="entry name" value="SULPHUR TRANSPORT DOMAIN-CONTAINING PROTEIN"/>
    <property type="match status" value="1"/>
</dbReference>
<feature type="transmembrane region" description="Helical" evidence="9">
    <location>
        <begin position="107"/>
        <end position="125"/>
    </location>
</feature>
<keyword evidence="4" id="KW-0997">Cell inner membrane</keyword>
<gene>
    <name evidence="10" type="ORF">SAMN04488500_10828</name>
</gene>
<feature type="transmembrane region" description="Helical" evidence="9">
    <location>
        <begin position="68"/>
        <end position="86"/>
    </location>
</feature>
<evidence type="ECO:0000256" key="8">
    <source>
        <dbReference type="ARBA" id="ARBA00035655"/>
    </source>
</evidence>
<protein>
    <submittedName>
        <fullName evidence="10">Uncharacterized protein</fullName>
    </submittedName>
</protein>
<dbReference type="RefSeq" id="WP_084575742.1">
    <property type="nucleotide sequence ID" value="NZ_CP155572.1"/>
</dbReference>
<evidence type="ECO:0000256" key="9">
    <source>
        <dbReference type="SAM" id="Phobius"/>
    </source>
</evidence>
<dbReference type="EMBL" id="FWXI01000008">
    <property type="protein sequence ID" value="SMC74520.1"/>
    <property type="molecule type" value="Genomic_DNA"/>
</dbReference>
<feature type="transmembrane region" description="Helical" evidence="9">
    <location>
        <begin position="145"/>
        <end position="166"/>
    </location>
</feature>
<evidence type="ECO:0000256" key="4">
    <source>
        <dbReference type="ARBA" id="ARBA00022519"/>
    </source>
</evidence>
<evidence type="ECO:0000256" key="6">
    <source>
        <dbReference type="ARBA" id="ARBA00022989"/>
    </source>
</evidence>
<proteinExistence type="inferred from homology"/>
<evidence type="ECO:0000256" key="2">
    <source>
        <dbReference type="ARBA" id="ARBA00022448"/>
    </source>
</evidence>
<name>A0A1W2BNQ5_9FIRM</name>
<accession>A0A1W2BNQ5</accession>